<dbReference type="AlphaFoldDB" id="A0A2S2DYU9"/>
<accession>A0A2S2DYU9</accession>
<dbReference type="KEGG" id="salh:HMF8227_00038"/>
<protein>
    <recommendedName>
        <fullName evidence="4">DUF2785 domain-containing protein</fullName>
    </recommendedName>
</protein>
<name>A0A2S2DYU9_9ALTE</name>
<dbReference type="RefSeq" id="WP_109338251.1">
    <property type="nucleotide sequence ID" value="NZ_CP029347.1"/>
</dbReference>
<reference evidence="2 3" key="1">
    <citation type="submission" date="2018-05" db="EMBL/GenBank/DDBJ databases">
        <title>Salinimonas sp. HMF8227 Genome sequencing and assembly.</title>
        <authorList>
            <person name="Kang H."/>
            <person name="Kang J."/>
            <person name="Cha I."/>
            <person name="Kim H."/>
            <person name="Joh K."/>
        </authorList>
    </citation>
    <scope>NUCLEOTIDE SEQUENCE [LARGE SCALE GENOMIC DNA]</scope>
    <source>
        <strain evidence="2 3">HMF8227</strain>
    </source>
</reference>
<evidence type="ECO:0000256" key="1">
    <source>
        <dbReference type="SAM" id="SignalP"/>
    </source>
</evidence>
<dbReference type="InterPro" id="IPR021247">
    <property type="entry name" value="DUF2785"/>
</dbReference>
<dbReference type="Proteomes" id="UP000245728">
    <property type="component" value="Chromosome"/>
</dbReference>
<evidence type="ECO:0000313" key="2">
    <source>
        <dbReference type="EMBL" id="AWL10546.1"/>
    </source>
</evidence>
<keyword evidence="1" id="KW-0732">Signal</keyword>
<dbReference type="EMBL" id="CP029347">
    <property type="protein sequence ID" value="AWL10546.1"/>
    <property type="molecule type" value="Genomic_DNA"/>
</dbReference>
<dbReference type="Pfam" id="PF10978">
    <property type="entry name" value="DUF2785"/>
    <property type="match status" value="1"/>
</dbReference>
<evidence type="ECO:0008006" key="4">
    <source>
        <dbReference type="Google" id="ProtNLM"/>
    </source>
</evidence>
<evidence type="ECO:0000313" key="3">
    <source>
        <dbReference type="Proteomes" id="UP000245728"/>
    </source>
</evidence>
<dbReference type="OrthoDB" id="7619731at2"/>
<gene>
    <name evidence="2" type="ORF">HMF8227_00038</name>
</gene>
<keyword evidence="3" id="KW-1185">Reference proteome</keyword>
<organism evidence="2 3">
    <name type="scientific">Saliniradius amylolyticus</name>
    <dbReference type="NCBI Taxonomy" id="2183582"/>
    <lineage>
        <taxon>Bacteria</taxon>
        <taxon>Pseudomonadati</taxon>
        <taxon>Pseudomonadota</taxon>
        <taxon>Gammaproteobacteria</taxon>
        <taxon>Alteromonadales</taxon>
        <taxon>Alteromonadaceae</taxon>
        <taxon>Saliniradius</taxon>
    </lineage>
</organism>
<sequence length="298" mass="34231">MKAIFLLTTLLCSWPVFASSVSEKQCLKDWGGKAQLQELQTANFRLEDATPEQLLGMRHCLASKSPVIRDQIAYQAFYTWLREGVLPQEIKRTLATLLISDIQHRRSDPRNVYLPFAVLVLSEVVRADGVSPFLSSQERRDYATKFSEYVKSISDYRGYDDTMGWRHQVAHSADVVLQMIVSPHFGTETKLHMLDALATQISPEGHFYHFGEPKRIARAVAYAMMMLPADSVDWEVWLISISQPFPYKDWETTYTSEAGLSKRHNTVAFLQSLLVYTHQAEELTQYQTLVMDRLITMR</sequence>
<feature type="chain" id="PRO_5015670039" description="DUF2785 domain-containing protein" evidence="1">
    <location>
        <begin position="19"/>
        <end position="298"/>
    </location>
</feature>
<feature type="signal peptide" evidence="1">
    <location>
        <begin position="1"/>
        <end position="18"/>
    </location>
</feature>
<proteinExistence type="predicted"/>